<dbReference type="SUPFAM" id="SSF56349">
    <property type="entry name" value="DNA breaking-rejoining enzymes"/>
    <property type="match status" value="1"/>
</dbReference>
<proteinExistence type="predicted"/>
<dbReference type="OrthoDB" id="2678913at2759"/>
<protein>
    <recommendedName>
        <fullName evidence="5">DNA breaking-rejoining enzyme</fullName>
    </recommendedName>
</protein>
<keyword evidence="4" id="KW-1185">Reference proteome</keyword>
<feature type="non-terminal residue" evidence="3">
    <location>
        <position position="368"/>
    </location>
</feature>
<dbReference type="Proteomes" id="UP000076532">
    <property type="component" value="Unassembled WGS sequence"/>
</dbReference>
<sequence>PMVSASRPHCLARDRLQFWVPQQRRQSAPQVELSDDDLDRILAVIVASYATSTRETYGSGLLVFHVFCDIRALPELQRCPVDPTLMLAFIASCAGSYSGKTLATYVFAVRAWHVIHGQPWFMHDIELKAALTGAANLAPPSSKRPKRAPWTPALLKLIFAALDPLNPLHVAIKAAASVIFFSAARTGEFLQKTLVSFEPALHVKPSDLTKKVDRHGHSVTSAHLPVTKTSREGEDVAWGPQQDPEIDPDSLLADHLRVNNPVQAGPLFAWVHPRHGPRALTRSEFMKTVNATAASLGIESLQGHGLRIGATLEYLLRGLSFETVKSIGRWSSDAFILYLRQHAVILAPYLQGTPIFADFNRHIMPPPR</sequence>
<dbReference type="InterPro" id="IPR052925">
    <property type="entry name" value="Phage_Integrase-like_Recomb"/>
</dbReference>
<dbReference type="Gene3D" id="1.10.150.130">
    <property type="match status" value="1"/>
</dbReference>
<accession>A0A166KFS9</accession>
<keyword evidence="1" id="KW-0238">DNA-binding</keyword>
<dbReference type="GO" id="GO:0015074">
    <property type="term" value="P:DNA integration"/>
    <property type="evidence" value="ECO:0007669"/>
    <property type="project" value="InterPro"/>
</dbReference>
<evidence type="ECO:0008006" key="5">
    <source>
        <dbReference type="Google" id="ProtNLM"/>
    </source>
</evidence>
<dbReference type="Gene3D" id="1.10.443.10">
    <property type="entry name" value="Intergrase catalytic core"/>
    <property type="match status" value="1"/>
</dbReference>
<evidence type="ECO:0000256" key="2">
    <source>
        <dbReference type="ARBA" id="ARBA00023172"/>
    </source>
</evidence>
<organism evidence="3 4">
    <name type="scientific">Athelia psychrophila</name>
    <dbReference type="NCBI Taxonomy" id="1759441"/>
    <lineage>
        <taxon>Eukaryota</taxon>
        <taxon>Fungi</taxon>
        <taxon>Dikarya</taxon>
        <taxon>Basidiomycota</taxon>
        <taxon>Agaricomycotina</taxon>
        <taxon>Agaricomycetes</taxon>
        <taxon>Agaricomycetidae</taxon>
        <taxon>Atheliales</taxon>
        <taxon>Atheliaceae</taxon>
        <taxon>Athelia</taxon>
    </lineage>
</organism>
<dbReference type="PANTHER" id="PTHR34605">
    <property type="entry name" value="PHAGE_INTEGRASE DOMAIN-CONTAINING PROTEIN"/>
    <property type="match status" value="1"/>
</dbReference>
<evidence type="ECO:0000256" key="1">
    <source>
        <dbReference type="ARBA" id="ARBA00023125"/>
    </source>
</evidence>
<name>A0A166KFS9_9AGAM</name>
<evidence type="ECO:0000313" key="3">
    <source>
        <dbReference type="EMBL" id="KZP21860.1"/>
    </source>
</evidence>
<dbReference type="SUPFAM" id="SSF47823">
    <property type="entry name" value="lambda integrase-like, N-terminal domain"/>
    <property type="match status" value="1"/>
</dbReference>
<dbReference type="AlphaFoldDB" id="A0A166KFS9"/>
<reference evidence="3 4" key="1">
    <citation type="journal article" date="2016" name="Mol. Biol. Evol.">
        <title>Comparative Genomics of Early-Diverging Mushroom-Forming Fungi Provides Insights into the Origins of Lignocellulose Decay Capabilities.</title>
        <authorList>
            <person name="Nagy L.G."/>
            <person name="Riley R."/>
            <person name="Tritt A."/>
            <person name="Adam C."/>
            <person name="Daum C."/>
            <person name="Floudas D."/>
            <person name="Sun H."/>
            <person name="Yadav J.S."/>
            <person name="Pangilinan J."/>
            <person name="Larsson K.H."/>
            <person name="Matsuura K."/>
            <person name="Barry K."/>
            <person name="Labutti K."/>
            <person name="Kuo R."/>
            <person name="Ohm R.A."/>
            <person name="Bhattacharya S.S."/>
            <person name="Shirouzu T."/>
            <person name="Yoshinaga Y."/>
            <person name="Martin F.M."/>
            <person name="Grigoriev I.V."/>
            <person name="Hibbett D.S."/>
        </authorList>
    </citation>
    <scope>NUCLEOTIDE SEQUENCE [LARGE SCALE GENOMIC DNA]</scope>
    <source>
        <strain evidence="3 4">CBS 109695</strain>
    </source>
</reference>
<keyword evidence="2" id="KW-0233">DNA recombination</keyword>
<dbReference type="GO" id="GO:0006310">
    <property type="term" value="P:DNA recombination"/>
    <property type="evidence" value="ECO:0007669"/>
    <property type="project" value="UniProtKB-KW"/>
</dbReference>
<dbReference type="PANTHER" id="PTHR34605:SF3">
    <property type="entry name" value="P CELL-TYPE AGGLUTINATION PROTEIN MAP4-LIKE-RELATED"/>
    <property type="match status" value="1"/>
</dbReference>
<dbReference type="EMBL" id="KV417544">
    <property type="protein sequence ID" value="KZP21860.1"/>
    <property type="molecule type" value="Genomic_DNA"/>
</dbReference>
<evidence type="ECO:0000313" key="4">
    <source>
        <dbReference type="Proteomes" id="UP000076532"/>
    </source>
</evidence>
<dbReference type="GO" id="GO:0003677">
    <property type="term" value="F:DNA binding"/>
    <property type="evidence" value="ECO:0007669"/>
    <property type="project" value="UniProtKB-KW"/>
</dbReference>
<dbReference type="InterPro" id="IPR013762">
    <property type="entry name" value="Integrase-like_cat_sf"/>
</dbReference>
<dbReference type="InterPro" id="IPR010998">
    <property type="entry name" value="Integrase_recombinase_N"/>
</dbReference>
<dbReference type="InterPro" id="IPR011010">
    <property type="entry name" value="DNA_brk_join_enz"/>
</dbReference>
<feature type="non-terminal residue" evidence="3">
    <location>
        <position position="1"/>
    </location>
</feature>
<gene>
    <name evidence="3" type="ORF">FIBSPDRAFT_682774</name>
</gene>